<organism evidence="2 3">
    <name type="scientific">Deinococcus rhizophilus</name>
    <dbReference type="NCBI Taxonomy" id="3049544"/>
    <lineage>
        <taxon>Bacteria</taxon>
        <taxon>Thermotogati</taxon>
        <taxon>Deinococcota</taxon>
        <taxon>Deinococci</taxon>
        <taxon>Deinococcales</taxon>
        <taxon>Deinococcaceae</taxon>
        <taxon>Deinococcus</taxon>
    </lineage>
</organism>
<dbReference type="RefSeq" id="WP_285522460.1">
    <property type="nucleotide sequence ID" value="NZ_JASNGB010000041.1"/>
</dbReference>
<proteinExistence type="predicted"/>
<dbReference type="Proteomes" id="UP001302059">
    <property type="component" value="Unassembled WGS sequence"/>
</dbReference>
<dbReference type="EMBL" id="JASNGB010000041">
    <property type="protein sequence ID" value="MDL2343835.1"/>
    <property type="molecule type" value="Genomic_DNA"/>
</dbReference>
<evidence type="ECO:0000313" key="2">
    <source>
        <dbReference type="EMBL" id="MDL2343835.1"/>
    </source>
</evidence>
<evidence type="ECO:0000313" key="3">
    <source>
        <dbReference type="Proteomes" id="UP001302059"/>
    </source>
</evidence>
<evidence type="ECO:0000256" key="1">
    <source>
        <dbReference type="SAM" id="MobiDB-lite"/>
    </source>
</evidence>
<comment type="caution">
    <text evidence="2">The sequence shown here is derived from an EMBL/GenBank/DDBJ whole genome shotgun (WGS) entry which is preliminary data.</text>
</comment>
<reference evidence="2 3" key="1">
    <citation type="submission" date="2023-05" db="EMBL/GenBank/DDBJ databases">
        <authorList>
            <person name="Gao F."/>
        </authorList>
    </citation>
    <scope>NUCLEOTIDE SEQUENCE [LARGE SCALE GENOMIC DNA]</scope>
    <source>
        <strain evidence="2 3">MIMF12</strain>
    </source>
</reference>
<sequence length="56" mass="5431">MSAPSPAPLAARLSASALLPGRVLALKGTDSAASAEKRRGPPAHSSAPGVVRLGGT</sequence>
<keyword evidence="3" id="KW-1185">Reference proteome</keyword>
<gene>
    <name evidence="2" type="ORF">QOL99_06695</name>
</gene>
<name>A0ABT7JH55_9DEIO</name>
<protein>
    <submittedName>
        <fullName evidence="2">Uncharacterized protein</fullName>
    </submittedName>
</protein>
<accession>A0ABT7JH55</accession>
<feature type="region of interest" description="Disordered" evidence="1">
    <location>
        <begin position="28"/>
        <end position="56"/>
    </location>
</feature>